<dbReference type="EMBL" id="JAWDGP010000286">
    <property type="protein sequence ID" value="KAK3801677.1"/>
    <property type="molecule type" value="Genomic_DNA"/>
</dbReference>
<organism evidence="12 13">
    <name type="scientific">Elysia crispata</name>
    <name type="common">lettuce slug</name>
    <dbReference type="NCBI Taxonomy" id="231223"/>
    <lineage>
        <taxon>Eukaryota</taxon>
        <taxon>Metazoa</taxon>
        <taxon>Spiralia</taxon>
        <taxon>Lophotrochozoa</taxon>
        <taxon>Mollusca</taxon>
        <taxon>Gastropoda</taxon>
        <taxon>Heterobranchia</taxon>
        <taxon>Euthyneura</taxon>
        <taxon>Panpulmonata</taxon>
        <taxon>Sacoglossa</taxon>
        <taxon>Placobranchoidea</taxon>
        <taxon>Plakobranchidae</taxon>
        <taxon>Elysia</taxon>
    </lineage>
</organism>
<dbReference type="GO" id="GO:0015031">
    <property type="term" value="P:protein transport"/>
    <property type="evidence" value="ECO:0007669"/>
    <property type="project" value="UniProtKB-KW"/>
</dbReference>
<feature type="domain" description="DOP1-like middle TPR" evidence="9">
    <location>
        <begin position="335"/>
        <end position="548"/>
    </location>
</feature>
<dbReference type="Pfam" id="PF24598">
    <property type="entry name" value="DOP1_C"/>
    <property type="match status" value="1"/>
</dbReference>
<evidence type="ECO:0000256" key="2">
    <source>
        <dbReference type="ARBA" id="ARBA00022448"/>
    </source>
</evidence>
<evidence type="ECO:0000256" key="6">
    <source>
        <dbReference type="ARBA" id="ARBA00046326"/>
    </source>
</evidence>
<dbReference type="GO" id="GO:0005829">
    <property type="term" value="C:cytosol"/>
    <property type="evidence" value="ECO:0007669"/>
    <property type="project" value="GOC"/>
</dbReference>
<feature type="compositionally biased region" description="Basic and acidic residues" evidence="7">
    <location>
        <begin position="1226"/>
        <end position="1238"/>
    </location>
</feature>
<name>A0AAE1EC95_9GAST</name>
<comment type="caution">
    <text evidence="12">The sequence shown here is derived from an EMBL/GenBank/DDBJ whole genome shotgun (WGS) entry which is preliminary data.</text>
</comment>
<keyword evidence="13" id="KW-1185">Reference proteome</keyword>
<evidence type="ECO:0000313" key="13">
    <source>
        <dbReference type="Proteomes" id="UP001283361"/>
    </source>
</evidence>
<evidence type="ECO:0000259" key="10">
    <source>
        <dbReference type="Pfam" id="PF24598"/>
    </source>
</evidence>
<dbReference type="Pfam" id="PF24601">
    <property type="entry name" value="TPR_DOP1"/>
    <property type="match status" value="2"/>
</dbReference>
<evidence type="ECO:0000259" key="9">
    <source>
        <dbReference type="Pfam" id="PF24597"/>
    </source>
</evidence>
<dbReference type="Pfam" id="PF24597">
    <property type="entry name" value="TPR_DOP1_M"/>
    <property type="match status" value="1"/>
</dbReference>
<feature type="region of interest" description="Disordered" evidence="7">
    <location>
        <begin position="2219"/>
        <end position="2253"/>
    </location>
</feature>
<dbReference type="GO" id="GO:0005768">
    <property type="term" value="C:endosome"/>
    <property type="evidence" value="ECO:0007669"/>
    <property type="project" value="TreeGrafter"/>
</dbReference>
<sequence length="2702" mass="302149">MSMLTVEECELLTDSKYRSYITQVEKALRSFEYTSEWADLISALGKLNKVLISHLKYPVIPKKVTIGKRLAQCLHPALPSGVHLKALETYDIIFKCIGTQRLAHDLFIYSAGMFPLLGHAAMSVKPVLLTIYERHFVALGRHIKPGLNGLLLGLLPGLEEGSEYFDRTNLLLEDFCDAVGPPFFYTGIWECMLSCPSVRLCGAIFLLNHLNKKQSMEDQLHMVGLDIDLMVSSLCSGLQDSSVLVQRSMLDFLLVAFPMHTGQLTKADLGRVVEAALNVVLRRDMSLNRRLYAWLLGTNTSTPVGPVPCSGGAGKGSDLQRADSSSTTGEMDLSYFQTYSRDLLVLALKSKLKEEENPCMPPSDGVPVVIKPFRILISLLDKPEIGPVILESVLLSVFRRLKYEGELYTQSSQQGEQGKSGLGPVPPENKLAIETLKTANLLFGSFEPYFIWDFIGRNFAHVCEQRNKFGAGNVVNDDVSLLELCDLVEFVLDIIALDVYPETATEHLPDLLHQVISALTPVCDKLDEVEITAALKLCSCLLARVQPSMAGQRSFSLDRSFSVDTLGDNVSVFSNSELVASAEQQQKREALNGLKLDKKEEFDDSKDRSCEAVSKEQKKGIESRVKLSSFEADVFQNNSNHINCIKGVNEEEALPPGSQIFSEEDTNKSREDQFLEKPPTTNTYTTTTTSSNQKAAFGHLSLMQLCVQSFQQFFHSFAQLHILQCPDFAQACMNGLIGCGKPCHKTPPLFLQPPLNGKNCQPTDEESSPRYSSKDEGYKKVDECSSAEVLQAYKQACKLLVDFASFPVYCLDYETIIEQMCSKEESSSLPPWLQDLLVCSCYIDCFEIQGASISTVLDLIILTQSVQTESENKTKLRHHHGQRSSVSEGRISVVILPALLPSHLVFINQRTKFYQVVAQELWVHLSENYTVHHQQTVELFHTLHQVTPSAAVCEDVIGHDLICESESDRISAFQKFSVLWHLTRSIKTEPNPSREPRTFDRSMFVVLDSLKEESSITKTLAMTWLTHVIQRGDTSRVLQPLLLMLLHPDTARISIQHVSVHKPKKVSISEDGEEDVEAKIYAISSEGGNVIYHLSQPGRQTNLTRIKSGSGLSLGHSKKSPEELQSYALSVMNTKTGTASTAPVRTHSVTDLSFERVNPQDISLRINPFGSASSLDKLIFDGYDFPQSASMPNLEGVKRLDSTTCKNEGIFFDGSDVVEDHFKAESPVHSEDIKKDTNQSKTEIPQKPNDIRKLDIAGEKIISNSTDTWTVRDSETNKTDASASKMDVEQYLEEEGGNDLKANESAVNCETSNSVIPSVITVVTQPSPTEEESNMSDAAICERNETETVGMSMIISEAESSNDDPIEKVVRCIIEEIVASAITNSLPREDSFISDGGSVSKRDSSSFGHTEDNHSSDDWRKVAQSCGESTDSDSDNTEFQSLVASSASESHLPQIKSSPNILNAGSMDSLLNNRAGDGCEDGEGDDESQKDRKENDNQNRLLDSSSSTYFIDHRNLDPSTDIHELHLHMLLYAQQYDFRRTLYALSTLRAMLHNCPRLVVTAMATTNISSVRAPHLAKLQSLLGRHRKSVFGKNFFGELPPEVMSSYRSNMFVEIVISLCLYFVRGYYPNLMMHKLTKEELLGNKMVHILGVEILTLLMSELLSIMKESGKSFVSYISDLLSRCKLQKSLLHCLLASVYNMGRSQTNMTVGSNEDNKNGFANSKRSNTITNKNNHKSTLAKEGAPTKAETTLKLTEMIIDFNENRLDPSVNDTFQMRLLQLMLVTIMLEERIRHAQGETDTASSSTDRPHLTSSLLNAHYNPSQPVVLQEMFLSAVWSALKQHHQAHLHRHWIGLVTSALPYMGRAMPRTVLCVVLQLCRNLDIMALDLTKSKSSMQRVPPDHMVSMLEGLTTLCHYCLLDNSSPVSIGQPAPSSTHVSTETASAGQILTNLIHVFNPSTSGKEQSPARDSAPVQPVLEARTRVLSVLPRVMACMATLWKAVTVTTQDGVSYITCHPHVGDFKLVRHHILELLSPISLPHGTHLLAAFAVAWNDRRQKSLNKGKTSVMSTCEDQLLLVELVSAIKVLPTDTLIQTVKQVVKQPPQTELTKKGLPLEVNLLQFFLAYIHHTTTSAQLLDSWASLLSLLRDCLQMNLSPPALFLLLQILHEFVQKTPTMEEKKHQKDLQDICQKALESVSAIAGSSLEQTTWLRRNFAVKPGPQIEGGEEAETQEDRGSAPEVNSAKAPTIRRNQASDSKYSVQALSVLAELTAPMLDVIYSSEEKDKVASFLSTLLYNVFPYLRHHSSHNLPSYRACSQMLSSISGYQYTRRSWRKEAFEMLMEASFFQMDSCSISYWHVIIDNLMTHDKTTFKDLMSRVSINQTGSLNLFSSKEQEYEQRSQVMKRLAFTIFCSEPDQYQRAMPEIQERLAECLRLPQVANVMTSVFLCFRVLILRMSPQHLTSLWPTIITEMVQVLLQIEQELSTETDEFKTQIQRIAALDSSWAHLGNGLNAHNNPAWLQLYLAVCKLLDMCLVMPADQVPQFQLYRWAFVGTAGEEDYETFYEEDNHTSHRPNPLFTPHIIRLSRLINLKLKKRPSLLSTEPGRPLLTMHRMRSLAELQTFFHTLVVSHASDTHTATSPATSSFRQSYFIRNANKSAGSNKGKHNEPERKKRGLTDPSSMTNRQYIEHLLETDFLEHLI</sequence>
<keyword evidence="3" id="KW-0653">Protein transport</keyword>
<comment type="similarity">
    <text evidence="6">Belongs to the DOP1 family.</text>
</comment>
<feature type="region of interest" description="Disordered" evidence="7">
    <location>
        <begin position="1709"/>
        <end position="1732"/>
    </location>
</feature>
<dbReference type="PANTHER" id="PTHR14042">
    <property type="entry name" value="DOPEY-RELATED"/>
    <property type="match status" value="1"/>
</dbReference>
<evidence type="ECO:0000259" key="11">
    <source>
        <dbReference type="Pfam" id="PF24601"/>
    </source>
</evidence>
<comment type="subcellular location">
    <subcellularLocation>
        <location evidence="1">Golgi apparatus membrane</location>
        <topology evidence="1">Peripheral membrane protein</topology>
    </subcellularLocation>
</comment>
<dbReference type="InterPro" id="IPR056459">
    <property type="entry name" value="TPR_DOP1"/>
</dbReference>
<dbReference type="GO" id="GO:0005802">
    <property type="term" value="C:trans-Golgi network"/>
    <property type="evidence" value="ECO:0007669"/>
    <property type="project" value="TreeGrafter"/>
</dbReference>
<feature type="region of interest" description="Disordered" evidence="7">
    <location>
        <begin position="2657"/>
        <end position="2683"/>
    </location>
</feature>
<feature type="region of interest" description="Disordered" evidence="7">
    <location>
        <begin position="306"/>
        <end position="326"/>
    </location>
</feature>
<evidence type="ECO:0000256" key="7">
    <source>
        <dbReference type="SAM" id="MobiDB-lite"/>
    </source>
</evidence>
<feature type="domain" description="DOP1-like TPR" evidence="11">
    <location>
        <begin position="1744"/>
        <end position="1921"/>
    </location>
</feature>
<evidence type="ECO:0000256" key="1">
    <source>
        <dbReference type="ARBA" id="ARBA00004395"/>
    </source>
</evidence>
<dbReference type="GO" id="GO:0000139">
    <property type="term" value="C:Golgi membrane"/>
    <property type="evidence" value="ECO:0007669"/>
    <property type="project" value="UniProtKB-SubCell"/>
</dbReference>
<accession>A0AAE1EC95</accession>
<feature type="domain" description="DOP1 N-terminal" evidence="8">
    <location>
        <begin position="14"/>
        <end position="299"/>
    </location>
</feature>
<keyword evidence="5" id="KW-0472">Membrane</keyword>
<evidence type="ECO:0000256" key="5">
    <source>
        <dbReference type="ARBA" id="ARBA00023136"/>
    </source>
</evidence>
<evidence type="ECO:0000259" key="8">
    <source>
        <dbReference type="Pfam" id="PF04118"/>
    </source>
</evidence>
<gene>
    <name evidence="12" type="ORF">RRG08_033863</name>
</gene>
<dbReference type="Proteomes" id="UP001283361">
    <property type="component" value="Unassembled WGS sequence"/>
</dbReference>
<dbReference type="InterPro" id="IPR007249">
    <property type="entry name" value="DOP1_N"/>
</dbReference>
<dbReference type="Pfam" id="PF04118">
    <property type="entry name" value="Dopey_N"/>
    <property type="match status" value="1"/>
</dbReference>
<protein>
    <recommendedName>
        <fullName evidence="14">Dopey N-terminal domain-containing protein</fullName>
    </recommendedName>
</protein>
<proteinExistence type="inferred from homology"/>
<evidence type="ECO:0000256" key="4">
    <source>
        <dbReference type="ARBA" id="ARBA00023034"/>
    </source>
</evidence>
<feature type="region of interest" description="Disordered" evidence="7">
    <location>
        <begin position="658"/>
        <end position="688"/>
    </location>
</feature>
<dbReference type="GO" id="GO:0006895">
    <property type="term" value="P:Golgi to endosome transport"/>
    <property type="evidence" value="ECO:0007669"/>
    <property type="project" value="InterPro"/>
</dbReference>
<feature type="compositionally biased region" description="Basic and acidic residues" evidence="7">
    <location>
        <begin position="665"/>
        <end position="675"/>
    </location>
</feature>
<keyword evidence="4" id="KW-0333">Golgi apparatus</keyword>
<dbReference type="InterPro" id="IPR056457">
    <property type="entry name" value="DOP1_C"/>
</dbReference>
<feature type="domain" description="DOP1-like C-terminal" evidence="10">
    <location>
        <begin position="2122"/>
        <end position="2631"/>
    </location>
</feature>
<feature type="domain" description="DOP1-like TPR" evidence="11">
    <location>
        <begin position="1523"/>
        <end position="1738"/>
    </location>
</feature>
<feature type="region of interest" description="Disordered" evidence="7">
    <location>
        <begin position="1388"/>
        <end position="1501"/>
    </location>
</feature>
<feature type="compositionally biased region" description="Polar residues" evidence="7">
    <location>
        <begin position="1437"/>
        <end position="1463"/>
    </location>
</feature>
<keyword evidence="2" id="KW-0813">Transport</keyword>
<evidence type="ECO:0000313" key="12">
    <source>
        <dbReference type="EMBL" id="KAK3801677.1"/>
    </source>
</evidence>
<evidence type="ECO:0008006" key="14">
    <source>
        <dbReference type="Google" id="ProtNLM"/>
    </source>
</evidence>
<evidence type="ECO:0000256" key="3">
    <source>
        <dbReference type="ARBA" id="ARBA00022927"/>
    </source>
</evidence>
<feature type="compositionally biased region" description="Basic and acidic residues" evidence="7">
    <location>
        <begin position="1487"/>
        <end position="1497"/>
    </location>
</feature>
<dbReference type="PANTHER" id="PTHR14042:SF24">
    <property type="entry name" value="PROTEIN DOPEY-1 HOMOLOG"/>
    <property type="match status" value="1"/>
</dbReference>
<dbReference type="InterPro" id="IPR040314">
    <property type="entry name" value="DOP1"/>
</dbReference>
<reference evidence="12" key="1">
    <citation type="journal article" date="2023" name="G3 (Bethesda)">
        <title>A reference genome for the long-term kleptoplast-retaining sea slug Elysia crispata morphotype clarki.</title>
        <authorList>
            <person name="Eastman K.E."/>
            <person name="Pendleton A.L."/>
            <person name="Shaikh M.A."/>
            <person name="Suttiyut T."/>
            <person name="Ogas R."/>
            <person name="Tomko P."/>
            <person name="Gavelis G."/>
            <person name="Widhalm J.R."/>
            <person name="Wisecaver J.H."/>
        </authorList>
    </citation>
    <scope>NUCLEOTIDE SEQUENCE</scope>
    <source>
        <strain evidence="12">ECLA1</strain>
    </source>
</reference>
<dbReference type="InterPro" id="IPR056458">
    <property type="entry name" value="TPR_DOP1_M"/>
</dbReference>
<feature type="region of interest" description="Disordered" evidence="7">
    <location>
        <begin position="1226"/>
        <end position="1245"/>
    </location>
</feature>
<feature type="compositionally biased region" description="Basic and acidic residues" evidence="7">
    <location>
        <begin position="1400"/>
        <end position="1421"/>
    </location>
</feature>